<dbReference type="RefSeq" id="WP_378320854.1">
    <property type="nucleotide sequence ID" value="NZ_JBHUHY010000015.1"/>
</dbReference>
<accession>A0ABW5AZQ7</accession>
<dbReference type="InterPro" id="IPR051043">
    <property type="entry name" value="Sulfatase_Mod_Factor_Kinase"/>
</dbReference>
<dbReference type="SUPFAM" id="SSF56436">
    <property type="entry name" value="C-type lectin-like"/>
    <property type="match status" value="1"/>
</dbReference>
<gene>
    <name evidence="2" type="ORF">ACFSJT_13690</name>
</gene>
<dbReference type="InterPro" id="IPR016187">
    <property type="entry name" value="CTDL_fold"/>
</dbReference>
<protein>
    <submittedName>
        <fullName evidence="2">Formylglycine-generating enzyme family protein</fullName>
    </submittedName>
</protein>
<dbReference type="Pfam" id="PF03781">
    <property type="entry name" value="FGE-sulfatase"/>
    <property type="match status" value="1"/>
</dbReference>
<dbReference type="PROSITE" id="PS51257">
    <property type="entry name" value="PROKAR_LIPOPROTEIN"/>
    <property type="match status" value="1"/>
</dbReference>
<comment type="caution">
    <text evidence="2">The sequence shown here is derived from an EMBL/GenBank/DDBJ whole genome shotgun (WGS) entry which is preliminary data.</text>
</comment>
<evidence type="ECO:0000259" key="1">
    <source>
        <dbReference type="Pfam" id="PF03781"/>
    </source>
</evidence>
<dbReference type="Proteomes" id="UP001597344">
    <property type="component" value="Unassembled WGS sequence"/>
</dbReference>
<evidence type="ECO:0000313" key="3">
    <source>
        <dbReference type="Proteomes" id="UP001597344"/>
    </source>
</evidence>
<sequence>MMTKTKFLIFFVLLIFVIIGCKNKRKEHLIVTEHNSEIKLITSFPPYINIPPGMVWIPGKQFMQGALSNDSLAMSHEKPHHPVAVDGFFIDLTEVTNAQFKEFVQETGYTTLAERKVDWNEMKKELPPGTPKPNDSILQPGSLIFKKPQSKILNMYNYSQWWEWKIGANWKHPNGPNSTIDGKDDYPVVHIAYEDALAYCKWANRRLPTEAEWELASRGKEIESIYTWGNSDTSLHQKANTWNGTFPNLNTKKDGFESIAPVQSFSPNSMELYDMAGNVWEWTQDWYNTNYYNELSKKGVTLNPLGPELPYNPNNALAQEKVIKGGSFLCNKSYCASYRNSARMANSKDSSSEHLGFRTVVTINMIKNPIEK</sequence>
<dbReference type="PANTHER" id="PTHR23150">
    <property type="entry name" value="SULFATASE MODIFYING FACTOR 1, 2"/>
    <property type="match status" value="1"/>
</dbReference>
<reference evidence="3" key="1">
    <citation type="journal article" date="2019" name="Int. J. Syst. Evol. Microbiol.">
        <title>The Global Catalogue of Microorganisms (GCM) 10K type strain sequencing project: providing services to taxonomists for standard genome sequencing and annotation.</title>
        <authorList>
            <consortium name="The Broad Institute Genomics Platform"/>
            <consortium name="The Broad Institute Genome Sequencing Center for Infectious Disease"/>
            <person name="Wu L."/>
            <person name="Ma J."/>
        </authorList>
    </citation>
    <scope>NUCLEOTIDE SEQUENCE [LARGE SCALE GENOMIC DNA]</scope>
    <source>
        <strain evidence="3">DT92</strain>
    </source>
</reference>
<proteinExistence type="predicted"/>
<evidence type="ECO:0000313" key="2">
    <source>
        <dbReference type="EMBL" id="MFD2187850.1"/>
    </source>
</evidence>
<dbReference type="PANTHER" id="PTHR23150:SF19">
    <property type="entry name" value="FORMYLGLYCINE-GENERATING ENZYME"/>
    <property type="match status" value="1"/>
</dbReference>
<feature type="domain" description="Sulfatase-modifying factor enzyme-like" evidence="1">
    <location>
        <begin position="52"/>
        <end position="360"/>
    </location>
</feature>
<dbReference type="Gene3D" id="3.90.1580.10">
    <property type="entry name" value="paralog of FGE (formylglycine-generating enzyme)"/>
    <property type="match status" value="1"/>
</dbReference>
<dbReference type="InterPro" id="IPR042095">
    <property type="entry name" value="SUMF_sf"/>
</dbReference>
<name>A0ABW5AZQ7_9FLAO</name>
<dbReference type="EMBL" id="JBHUHY010000015">
    <property type="protein sequence ID" value="MFD2187850.1"/>
    <property type="molecule type" value="Genomic_DNA"/>
</dbReference>
<organism evidence="2 3">
    <name type="scientific">Aquimarina celericrescens</name>
    <dbReference type="NCBI Taxonomy" id="1964542"/>
    <lineage>
        <taxon>Bacteria</taxon>
        <taxon>Pseudomonadati</taxon>
        <taxon>Bacteroidota</taxon>
        <taxon>Flavobacteriia</taxon>
        <taxon>Flavobacteriales</taxon>
        <taxon>Flavobacteriaceae</taxon>
        <taxon>Aquimarina</taxon>
    </lineage>
</organism>
<dbReference type="InterPro" id="IPR005532">
    <property type="entry name" value="SUMF_dom"/>
</dbReference>
<keyword evidence="3" id="KW-1185">Reference proteome</keyword>